<dbReference type="GO" id="GO:0006813">
    <property type="term" value="P:potassium ion transport"/>
    <property type="evidence" value="ECO:0007669"/>
    <property type="project" value="InterPro"/>
</dbReference>
<feature type="domain" description="RCK N-terminal" evidence="1">
    <location>
        <begin position="18"/>
        <end position="71"/>
    </location>
</feature>
<dbReference type="InterPro" id="IPR003148">
    <property type="entry name" value="RCK_N"/>
</dbReference>
<dbReference type="Pfam" id="PF02254">
    <property type="entry name" value="TrkA_N"/>
    <property type="match status" value="1"/>
</dbReference>
<gene>
    <name evidence="2" type="ORF">TRIP_B170081</name>
</gene>
<organism evidence="2">
    <name type="scientific">Uncultured Desulfatiglans sp</name>
    <dbReference type="NCBI Taxonomy" id="1748965"/>
    <lineage>
        <taxon>Bacteria</taxon>
        <taxon>Pseudomonadati</taxon>
        <taxon>Thermodesulfobacteriota</taxon>
        <taxon>Desulfobacteria</taxon>
        <taxon>Desulfatiglandales</taxon>
        <taxon>Desulfatiglandaceae</taxon>
        <taxon>Desulfatiglans</taxon>
        <taxon>environmental samples</taxon>
    </lineage>
</organism>
<dbReference type="InterPro" id="IPR036291">
    <property type="entry name" value="NAD(P)-bd_dom_sf"/>
</dbReference>
<dbReference type="Gene3D" id="3.40.50.720">
    <property type="entry name" value="NAD(P)-binding Rossmann-like Domain"/>
    <property type="match status" value="1"/>
</dbReference>
<dbReference type="SUPFAM" id="SSF51735">
    <property type="entry name" value="NAD(P)-binding Rossmann-fold domains"/>
    <property type="match status" value="1"/>
</dbReference>
<dbReference type="AlphaFoldDB" id="A0A653A165"/>
<accession>A0A653A165</accession>
<evidence type="ECO:0000259" key="1">
    <source>
        <dbReference type="Pfam" id="PF02254"/>
    </source>
</evidence>
<evidence type="ECO:0000313" key="2">
    <source>
        <dbReference type="EMBL" id="VBB41779.1"/>
    </source>
</evidence>
<name>A0A653A165_UNCDX</name>
<reference evidence="2" key="1">
    <citation type="submission" date="2018-07" db="EMBL/GenBank/DDBJ databases">
        <authorList>
            <consortium name="Genoscope - CEA"/>
            <person name="William W."/>
        </authorList>
    </citation>
    <scope>NUCLEOTIDE SEQUENCE</scope>
    <source>
        <strain evidence="2">IK1</strain>
    </source>
</reference>
<sequence length="245" mass="26665">MPMAESCLKRPATEGRTILVVGAGRFGARAVRLLGSHPVDETRILVVDNDEERLSSIEDPAIETFRADGVDFLVEYFAQLHPHDLIVPAVPVHVAAEWLKKTLSESFRITPQAIPGGLETELPNTWRIGEDILLTSYADFLCPEDCGEPEYCTVSGEKRDVPMRELLKRLKVEGFSVHVVASAQLAPGLGGYEAEALNTLKETVISGGHNRKWLVATACNCHGVLSAFEVALPPLTGTTGVPIRQ</sequence>
<proteinExistence type="predicted"/>
<protein>
    <recommendedName>
        <fullName evidence="1">RCK N-terminal domain-containing protein</fullName>
    </recommendedName>
</protein>
<dbReference type="EMBL" id="UPXX01000009">
    <property type="protein sequence ID" value="VBB41779.1"/>
    <property type="molecule type" value="Genomic_DNA"/>
</dbReference>